<evidence type="ECO:0000313" key="3">
    <source>
        <dbReference type="Proteomes" id="UP000231516"/>
    </source>
</evidence>
<dbReference type="Gene3D" id="3.40.50.1240">
    <property type="entry name" value="Phosphoglycerate mutase-like"/>
    <property type="match status" value="1"/>
</dbReference>
<dbReference type="AlphaFoldDB" id="A0A2G5K6B1"/>
<organism evidence="2 3">
    <name type="scientific">Paramylibacter kogurei</name>
    <dbReference type="NCBI Taxonomy" id="1889778"/>
    <lineage>
        <taxon>Bacteria</taxon>
        <taxon>Pseudomonadati</taxon>
        <taxon>Pseudomonadota</taxon>
        <taxon>Alphaproteobacteria</taxon>
        <taxon>Rhodobacterales</taxon>
        <taxon>Paracoccaceae</taxon>
        <taxon>Paramylibacter</taxon>
    </lineage>
</organism>
<dbReference type="SMART" id="SM00855">
    <property type="entry name" value="PGAM"/>
    <property type="match status" value="1"/>
</dbReference>
<dbReference type="PANTHER" id="PTHR20935:SF0">
    <property type="entry name" value="SERINE_THREONINE-PROTEIN PHOSPHATASE PGAM5, MITOCHONDRIAL"/>
    <property type="match status" value="1"/>
</dbReference>
<dbReference type="PANTHER" id="PTHR20935">
    <property type="entry name" value="PHOSPHOGLYCERATE MUTASE-RELATED"/>
    <property type="match status" value="1"/>
</dbReference>
<dbReference type="InterPro" id="IPR051021">
    <property type="entry name" value="Mito_Ser/Thr_phosphatase"/>
</dbReference>
<dbReference type="EMBL" id="MDGM01000012">
    <property type="protein sequence ID" value="PIB25071.1"/>
    <property type="molecule type" value="Genomic_DNA"/>
</dbReference>
<dbReference type="GO" id="GO:0016787">
    <property type="term" value="F:hydrolase activity"/>
    <property type="evidence" value="ECO:0007669"/>
    <property type="project" value="UniProtKB-KW"/>
</dbReference>
<reference evidence="2 3" key="1">
    <citation type="submission" date="2016-08" db="EMBL/GenBank/DDBJ databases">
        <title>Draft genome of Amylibacter sp. strain 4G11.</title>
        <authorList>
            <person name="Wong S.-K."/>
            <person name="Hamasaki K."/>
            <person name="Yoshizawa S."/>
        </authorList>
    </citation>
    <scope>NUCLEOTIDE SEQUENCE [LARGE SCALE GENOMIC DNA]</scope>
    <source>
        <strain evidence="2 3">4G11</strain>
    </source>
</reference>
<name>A0A2G5K6B1_9RHOB</name>
<dbReference type="SUPFAM" id="SSF53254">
    <property type="entry name" value="Phosphoglycerate mutase-like"/>
    <property type="match status" value="1"/>
</dbReference>
<keyword evidence="3" id="KW-1185">Reference proteome</keyword>
<protein>
    <recommendedName>
        <fullName evidence="4">Phosphoglycerate mutase</fullName>
    </recommendedName>
</protein>
<dbReference type="InterPro" id="IPR029033">
    <property type="entry name" value="His_PPase_superfam"/>
</dbReference>
<dbReference type="RefSeq" id="WP_165775679.1">
    <property type="nucleotide sequence ID" value="NZ_MDGM01000012.1"/>
</dbReference>
<keyword evidence="1" id="KW-0378">Hydrolase</keyword>
<sequence length="217" mass="23816">MNEITIIRHGQANSAAKDEASYDRLSDLGHVQAGWLGEYVKSRNSFDHIVSGGMKRQIQTAQGMALADVPHTIDPRLNELDYFGLAGSLNKIHGIALPNDPASFTEHVPHVLHHWRDDAVCDELESYADFCARIMAAMQDINAMSGRVGVVSSTGVIATLGAMALGLDAMTHARMFLRVRHTSMHKFTLDPDGVHLVQYGATPHLDFADRAHARTHI</sequence>
<evidence type="ECO:0008006" key="4">
    <source>
        <dbReference type="Google" id="ProtNLM"/>
    </source>
</evidence>
<comment type="caution">
    <text evidence="2">The sequence shown here is derived from an EMBL/GenBank/DDBJ whole genome shotgun (WGS) entry which is preliminary data.</text>
</comment>
<proteinExistence type="predicted"/>
<dbReference type="Pfam" id="PF00300">
    <property type="entry name" value="His_Phos_1"/>
    <property type="match status" value="1"/>
</dbReference>
<dbReference type="Proteomes" id="UP000231516">
    <property type="component" value="Unassembled WGS sequence"/>
</dbReference>
<evidence type="ECO:0000313" key="2">
    <source>
        <dbReference type="EMBL" id="PIB25071.1"/>
    </source>
</evidence>
<evidence type="ECO:0000256" key="1">
    <source>
        <dbReference type="ARBA" id="ARBA00022801"/>
    </source>
</evidence>
<accession>A0A2G5K6B1</accession>
<gene>
    <name evidence="2" type="ORF">BFP76_03155</name>
</gene>
<dbReference type="CDD" id="cd07067">
    <property type="entry name" value="HP_PGM_like"/>
    <property type="match status" value="1"/>
</dbReference>
<dbReference type="InterPro" id="IPR013078">
    <property type="entry name" value="His_Pase_superF_clade-1"/>
</dbReference>